<keyword evidence="2" id="KW-1185">Reference proteome</keyword>
<dbReference type="RefSeq" id="WP_006954198.1">
    <property type="nucleotide sequence ID" value="NZ_CH672403.1"/>
</dbReference>
<comment type="caution">
    <text evidence="1">The sequence shown here is derived from an EMBL/GenBank/DDBJ whole genome shotgun (WGS) entry which is preliminary data.</text>
</comment>
<organism evidence="1 2">
    <name type="scientific">Idiomarina baltica OS145</name>
    <dbReference type="NCBI Taxonomy" id="314276"/>
    <lineage>
        <taxon>Bacteria</taxon>
        <taxon>Pseudomonadati</taxon>
        <taxon>Pseudomonadota</taxon>
        <taxon>Gammaproteobacteria</taxon>
        <taxon>Alteromonadales</taxon>
        <taxon>Idiomarinaceae</taxon>
        <taxon>Idiomarina</taxon>
    </lineage>
</organism>
<proteinExistence type="predicted"/>
<dbReference type="Proteomes" id="UP000016543">
    <property type="component" value="Unassembled WGS sequence"/>
</dbReference>
<dbReference type="EMBL" id="AAMX01000006">
    <property type="protein sequence ID" value="EAQ32283.1"/>
    <property type="molecule type" value="Genomic_DNA"/>
</dbReference>
<accession>A0ABM9WMZ0</accession>
<evidence type="ECO:0000313" key="1">
    <source>
        <dbReference type="EMBL" id="EAQ32283.1"/>
    </source>
</evidence>
<sequence length="456" mass="50802">MKTLSIQNYTGGSLLNARQLNLSMSLMLGADSRPKQLNRQQVMQLLNVIESLAMSSEVWFDGSIQDEDKAILKNHNNLYHSLLRETSLVVTDQWLNCCQEAIAQSSLLIKEWLESPSKWVQQKAVDKNDAELFKQCLLEGLALNFTERKRLAKETLERNDFRGSKCVAGLLVSIADVAAIDQPSVDDFNKAFSQAASQAEGEGKLISGLIDRFRVNFVNELAAQHRAVYVAAPAIEDLKSQQSALLWRYLGRQLQQNSTINQLQTISQTESEALQSFPYAYALLMQKKVTTPTQLLDLLFKVRDETVIRAQARDHNSGKRFVHEWSAEEFEDIHSSLFGDTFSAINARQGSWRDNLLDMGRSCLPAMLSIGSAGLGIVIPENVLEGTVAVSMASVGVALENSRAWNGSGASSDQSIKLYKDNYMRWNKLLDKASKHRVDGMSLQGRIEAIFGVPVV</sequence>
<protein>
    <submittedName>
        <fullName evidence="1">Uncharacterized protein</fullName>
    </submittedName>
</protein>
<evidence type="ECO:0000313" key="2">
    <source>
        <dbReference type="Proteomes" id="UP000016543"/>
    </source>
</evidence>
<name>A0ABM9WMZ0_9GAMM</name>
<feature type="non-terminal residue" evidence="1">
    <location>
        <position position="456"/>
    </location>
</feature>
<gene>
    <name evidence="1" type="ORF">OS145_07541</name>
</gene>
<reference evidence="1 2" key="1">
    <citation type="submission" date="2006-01" db="EMBL/GenBank/DDBJ databases">
        <authorList>
            <person name="Brettar I."/>
            <person name="Hofle M."/>
            <person name="Ferriera S."/>
            <person name="Johnson J."/>
            <person name="Kravitz S."/>
            <person name="Halpern A."/>
            <person name="Remington K."/>
            <person name="Beeson K."/>
            <person name="Tran B."/>
            <person name="Rogers Y.-H."/>
            <person name="Friedman R."/>
            <person name="Venter J.C."/>
        </authorList>
    </citation>
    <scope>NUCLEOTIDE SEQUENCE [LARGE SCALE GENOMIC DNA]</scope>
    <source>
        <strain evidence="1 2">OS145</strain>
    </source>
</reference>